<proteinExistence type="predicted"/>
<organism evidence="2 3">
    <name type="scientific">Strigomonas culicis</name>
    <dbReference type="NCBI Taxonomy" id="28005"/>
    <lineage>
        <taxon>Eukaryota</taxon>
        <taxon>Discoba</taxon>
        <taxon>Euglenozoa</taxon>
        <taxon>Kinetoplastea</taxon>
        <taxon>Metakinetoplastina</taxon>
        <taxon>Trypanosomatida</taxon>
        <taxon>Trypanosomatidae</taxon>
        <taxon>Strigomonadinae</taxon>
        <taxon>Strigomonas</taxon>
    </lineage>
</organism>
<accession>S9TIN6</accession>
<feature type="compositionally biased region" description="Low complexity" evidence="1">
    <location>
        <begin position="8"/>
        <end position="32"/>
    </location>
</feature>
<sequence>MADDEGAAARCRPPGARSPASSARSGGRSCPPLRGGAAKNRAAEDRMPRLRKKKKICFLYREENGRKEKACAH</sequence>
<protein>
    <submittedName>
        <fullName evidence="2">Uncharacterized protein</fullName>
    </submittedName>
</protein>
<reference evidence="2 3" key="1">
    <citation type="journal article" date="2013" name="PLoS ONE">
        <title>Predicting the Proteins of Angomonas deanei, Strigomonas culicis and Their Respective Endosymbionts Reveals New Aspects of the Trypanosomatidae Family.</title>
        <authorList>
            <person name="Motta M.C."/>
            <person name="Martins A.C."/>
            <person name="de Souza S.S."/>
            <person name="Catta-Preta C.M."/>
            <person name="Silva R."/>
            <person name="Klein C.C."/>
            <person name="de Almeida L.G."/>
            <person name="de Lima Cunha O."/>
            <person name="Ciapina L.P."/>
            <person name="Brocchi M."/>
            <person name="Colabardini A.C."/>
            <person name="de Araujo Lima B."/>
            <person name="Machado C.R."/>
            <person name="de Almeida Soares C.M."/>
            <person name="Probst C.M."/>
            <person name="de Menezes C.B."/>
            <person name="Thompson C.E."/>
            <person name="Bartholomeu D.C."/>
            <person name="Gradia D.F."/>
            <person name="Pavoni D.P."/>
            <person name="Grisard E.C."/>
            <person name="Fantinatti-Garboggini F."/>
            <person name="Marchini F.K."/>
            <person name="Rodrigues-Luiz G.F."/>
            <person name="Wagner G."/>
            <person name="Goldman G.H."/>
            <person name="Fietto J.L."/>
            <person name="Elias M.C."/>
            <person name="Goldman M.H."/>
            <person name="Sagot M.F."/>
            <person name="Pereira M."/>
            <person name="Stoco P.H."/>
            <person name="de Mendonca-Neto R.P."/>
            <person name="Teixeira S.M."/>
            <person name="Maciel T.E."/>
            <person name="de Oliveira Mendes T.A."/>
            <person name="Urmenyi T.P."/>
            <person name="de Souza W."/>
            <person name="Schenkman S."/>
            <person name="de Vasconcelos A.T."/>
        </authorList>
    </citation>
    <scope>NUCLEOTIDE SEQUENCE [LARGE SCALE GENOMIC DNA]</scope>
</reference>
<evidence type="ECO:0000256" key="1">
    <source>
        <dbReference type="SAM" id="MobiDB-lite"/>
    </source>
</evidence>
<evidence type="ECO:0000313" key="2">
    <source>
        <dbReference type="EMBL" id="EPY17947.1"/>
    </source>
</evidence>
<name>S9TIN6_9TRYP</name>
<comment type="caution">
    <text evidence="2">The sequence shown here is derived from an EMBL/GenBank/DDBJ whole genome shotgun (WGS) entry which is preliminary data.</text>
</comment>
<feature type="region of interest" description="Disordered" evidence="1">
    <location>
        <begin position="1"/>
        <end position="48"/>
    </location>
</feature>
<dbReference type="EMBL" id="ATMH01010207">
    <property type="protein sequence ID" value="EPY17947.1"/>
    <property type="molecule type" value="Genomic_DNA"/>
</dbReference>
<evidence type="ECO:0000313" key="3">
    <source>
        <dbReference type="Proteomes" id="UP000015354"/>
    </source>
</evidence>
<dbReference type="AlphaFoldDB" id="S9TIN6"/>
<keyword evidence="3" id="KW-1185">Reference proteome</keyword>
<dbReference type="Proteomes" id="UP000015354">
    <property type="component" value="Unassembled WGS sequence"/>
</dbReference>
<gene>
    <name evidence="2" type="ORF">STCU_10299</name>
</gene>